<name>A0A382ZUH3_9ZZZZ</name>
<protein>
    <submittedName>
        <fullName evidence="1">Uncharacterized protein</fullName>
    </submittedName>
</protein>
<organism evidence="1">
    <name type="scientific">marine metagenome</name>
    <dbReference type="NCBI Taxonomy" id="408172"/>
    <lineage>
        <taxon>unclassified sequences</taxon>
        <taxon>metagenomes</taxon>
        <taxon>ecological metagenomes</taxon>
    </lineage>
</organism>
<proteinExistence type="predicted"/>
<dbReference type="AlphaFoldDB" id="A0A382ZUH3"/>
<gene>
    <name evidence="1" type="ORF">METZ01_LOCUS451793</name>
</gene>
<accession>A0A382ZUH3</accession>
<dbReference type="EMBL" id="UINC01186632">
    <property type="protein sequence ID" value="SVD98939.1"/>
    <property type="molecule type" value="Genomic_DNA"/>
</dbReference>
<sequence>MAESPMSVRLIQRWISSKNAGHNKMEPDCNGQENLESCRVSDYKHTRLDSVCGVRG</sequence>
<evidence type="ECO:0000313" key="1">
    <source>
        <dbReference type="EMBL" id="SVD98939.1"/>
    </source>
</evidence>
<reference evidence="1" key="1">
    <citation type="submission" date="2018-05" db="EMBL/GenBank/DDBJ databases">
        <authorList>
            <person name="Lanie J.A."/>
            <person name="Ng W.-L."/>
            <person name="Kazmierczak K.M."/>
            <person name="Andrzejewski T.M."/>
            <person name="Davidsen T.M."/>
            <person name="Wayne K.J."/>
            <person name="Tettelin H."/>
            <person name="Glass J.I."/>
            <person name="Rusch D."/>
            <person name="Podicherti R."/>
            <person name="Tsui H.-C.T."/>
            <person name="Winkler M.E."/>
        </authorList>
    </citation>
    <scope>NUCLEOTIDE SEQUENCE</scope>
</reference>